<dbReference type="GO" id="GO:0030246">
    <property type="term" value="F:carbohydrate binding"/>
    <property type="evidence" value="ECO:0007669"/>
    <property type="project" value="UniProtKB-KW"/>
</dbReference>
<keyword evidence="13 20" id="KW-0067">ATP-binding</keyword>
<feature type="compositionally biased region" description="Low complexity" evidence="21">
    <location>
        <begin position="675"/>
        <end position="687"/>
    </location>
</feature>
<comment type="similarity">
    <text evidence="2">In the N-terminal section; belongs to the leguminous lectin family.</text>
</comment>
<dbReference type="InterPro" id="IPR008271">
    <property type="entry name" value="Ser/Thr_kinase_AS"/>
</dbReference>
<keyword evidence="14 22" id="KW-1133">Transmembrane helix</keyword>
<evidence type="ECO:0000256" key="17">
    <source>
        <dbReference type="ARBA" id="ARBA00023180"/>
    </source>
</evidence>
<keyword evidence="10" id="KW-0430">Lectin</keyword>
<dbReference type="PANTHER" id="PTHR27007">
    <property type="match status" value="1"/>
</dbReference>
<dbReference type="FunFam" id="2.60.120.200:FF:000086">
    <property type="entry name" value="L-type lectin-domain containing receptor kinase S.4"/>
    <property type="match status" value="1"/>
</dbReference>
<dbReference type="GO" id="GO:0002229">
    <property type="term" value="P:defense response to oomycetes"/>
    <property type="evidence" value="ECO:0007669"/>
    <property type="project" value="UniProtKB-ARBA"/>
</dbReference>
<evidence type="ECO:0000256" key="3">
    <source>
        <dbReference type="ARBA" id="ARBA00010217"/>
    </source>
</evidence>
<evidence type="ECO:0000256" key="8">
    <source>
        <dbReference type="ARBA" id="ARBA00022692"/>
    </source>
</evidence>
<dbReference type="InterPro" id="IPR017441">
    <property type="entry name" value="Protein_kinase_ATP_BS"/>
</dbReference>
<evidence type="ECO:0000256" key="5">
    <source>
        <dbReference type="ARBA" id="ARBA00022475"/>
    </source>
</evidence>
<evidence type="ECO:0000256" key="20">
    <source>
        <dbReference type="PROSITE-ProRule" id="PRU10141"/>
    </source>
</evidence>
<dbReference type="PROSITE" id="PS00108">
    <property type="entry name" value="PROTEIN_KINASE_ST"/>
    <property type="match status" value="1"/>
</dbReference>
<evidence type="ECO:0000256" key="16">
    <source>
        <dbReference type="ARBA" id="ARBA00023170"/>
    </source>
</evidence>
<dbReference type="Gene3D" id="1.10.510.10">
    <property type="entry name" value="Transferase(Phosphotransferase) domain 1"/>
    <property type="match status" value="1"/>
</dbReference>
<dbReference type="GO" id="GO:0004674">
    <property type="term" value="F:protein serine/threonine kinase activity"/>
    <property type="evidence" value="ECO:0007669"/>
    <property type="project" value="UniProtKB-KW"/>
</dbReference>
<dbReference type="GO" id="GO:0005524">
    <property type="term" value="F:ATP binding"/>
    <property type="evidence" value="ECO:0007669"/>
    <property type="project" value="UniProtKB-UniRule"/>
</dbReference>
<evidence type="ECO:0000256" key="10">
    <source>
        <dbReference type="ARBA" id="ARBA00022734"/>
    </source>
</evidence>
<keyword evidence="9 23" id="KW-0732">Signal</keyword>
<protein>
    <recommendedName>
        <fullName evidence="4">non-specific serine/threonine protein kinase</fullName>
        <ecNumber evidence="4">2.7.11.1</ecNumber>
    </recommendedName>
</protein>
<comment type="subcellular location">
    <subcellularLocation>
        <location evidence="1">Cell membrane</location>
        <topology evidence="1">Single-pass type I membrane protein</topology>
    </subcellularLocation>
</comment>
<keyword evidence="5" id="KW-1003">Cell membrane</keyword>
<dbReference type="SMART" id="SM00220">
    <property type="entry name" value="S_TKc"/>
    <property type="match status" value="1"/>
</dbReference>
<dbReference type="FunFam" id="3.30.200.20:FF:000423">
    <property type="entry name" value="L-type lectin-domain containing receptor kinase S.1"/>
    <property type="match status" value="1"/>
</dbReference>
<evidence type="ECO:0000256" key="12">
    <source>
        <dbReference type="ARBA" id="ARBA00022777"/>
    </source>
</evidence>
<dbReference type="CDD" id="cd06899">
    <property type="entry name" value="lectin_legume_LecRK_Arcelin_ConA"/>
    <property type="match status" value="1"/>
</dbReference>
<dbReference type="Gene3D" id="3.30.200.20">
    <property type="entry name" value="Phosphorylase Kinase, domain 1"/>
    <property type="match status" value="1"/>
</dbReference>
<evidence type="ECO:0000256" key="9">
    <source>
        <dbReference type="ARBA" id="ARBA00022729"/>
    </source>
</evidence>
<feature type="binding site" evidence="20">
    <location>
        <position position="390"/>
    </location>
    <ligand>
        <name>ATP</name>
        <dbReference type="ChEBI" id="CHEBI:30616"/>
    </ligand>
</feature>
<feature type="transmembrane region" description="Helical" evidence="22">
    <location>
        <begin position="303"/>
        <end position="326"/>
    </location>
</feature>
<dbReference type="SUPFAM" id="SSF56112">
    <property type="entry name" value="Protein kinase-like (PK-like)"/>
    <property type="match status" value="1"/>
</dbReference>
<proteinExistence type="inferred from homology"/>
<dbReference type="GO" id="GO:0042742">
    <property type="term" value="P:defense response to bacterium"/>
    <property type="evidence" value="ECO:0007669"/>
    <property type="project" value="UniProtKB-ARBA"/>
</dbReference>
<comment type="similarity">
    <text evidence="3">In the C-terminal section; belongs to the protein kinase superfamily. Ser/Thr protein kinase family.</text>
</comment>
<keyword evidence="7" id="KW-0808">Transferase</keyword>
<dbReference type="InterPro" id="IPR050528">
    <property type="entry name" value="L-type_Lectin-RKs"/>
</dbReference>
<dbReference type="CDD" id="cd14066">
    <property type="entry name" value="STKc_IRAK"/>
    <property type="match status" value="1"/>
</dbReference>
<dbReference type="PROSITE" id="PS00307">
    <property type="entry name" value="LECTIN_LEGUME_BETA"/>
    <property type="match status" value="1"/>
</dbReference>
<evidence type="ECO:0000256" key="6">
    <source>
        <dbReference type="ARBA" id="ARBA00022527"/>
    </source>
</evidence>
<dbReference type="PROSITE" id="PS50011">
    <property type="entry name" value="PROTEIN_KINASE_DOM"/>
    <property type="match status" value="1"/>
</dbReference>
<dbReference type="EMBL" id="JAJJMB010001902">
    <property type="protein sequence ID" value="KAI3954617.1"/>
    <property type="molecule type" value="Genomic_DNA"/>
</dbReference>
<dbReference type="InterPro" id="IPR013320">
    <property type="entry name" value="ConA-like_dom_sf"/>
</dbReference>
<dbReference type="Proteomes" id="UP001202328">
    <property type="component" value="Unassembled WGS sequence"/>
</dbReference>
<keyword evidence="6" id="KW-0723">Serine/threonine-protein kinase</keyword>
<keyword evidence="15 22" id="KW-0472">Membrane</keyword>
<dbReference type="AlphaFoldDB" id="A0AAD4TFQ3"/>
<comment type="catalytic activity">
    <reaction evidence="19">
        <text>L-seryl-[protein] + ATP = O-phospho-L-seryl-[protein] + ADP + H(+)</text>
        <dbReference type="Rhea" id="RHEA:17989"/>
        <dbReference type="Rhea" id="RHEA-COMP:9863"/>
        <dbReference type="Rhea" id="RHEA-COMP:11604"/>
        <dbReference type="ChEBI" id="CHEBI:15378"/>
        <dbReference type="ChEBI" id="CHEBI:29999"/>
        <dbReference type="ChEBI" id="CHEBI:30616"/>
        <dbReference type="ChEBI" id="CHEBI:83421"/>
        <dbReference type="ChEBI" id="CHEBI:456216"/>
        <dbReference type="EC" id="2.7.11.1"/>
    </reaction>
</comment>
<comment type="caution">
    <text evidence="25">The sequence shown here is derived from an EMBL/GenBank/DDBJ whole genome shotgun (WGS) entry which is preliminary data.</text>
</comment>
<reference evidence="25" key="1">
    <citation type="submission" date="2022-04" db="EMBL/GenBank/DDBJ databases">
        <title>A functionally conserved STORR gene fusion in Papaver species that diverged 16.8 million years ago.</title>
        <authorList>
            <person name="Catania T."/>
        </authorList>
    </citation>
    <scope>NUCLEOTIDE SEQUENCE</scope>
    <source>
        <strain evidence="25">S-188037</strain>
    </source>
</reference>
<evidence type="ECO:0000256" key="19">
    <source>
        <dbReference type="ARBA" id="ARBA00048679"/>
    </source>
</evidence>
<dbReference type="Gene3D" id="2.60.120.200">
    <property type="match status" value="1"/>
</dbReference>
<organism evidence="25 26">
    <name type="scientific">Papaver atlanticum</name>
    <dbReference type="NCBI Taxonomy" id="357466"/>
    <lineage>
        <taxon>Eukaryota</taxon>
        <taxon>Viridiplantae</taxon>
        <taxon>Streptophyta</taxon>
        <taxon>Embryophyta</taxon>
        <taxon>Tracheophyta</taxon>
        <taxon>Spermatophyta</taxon>
        <taxon>Magnoliopsida</taxon>
        <taxon>Ranunculales</taxon>
        <taxon>Papaveraceae</taxon>
        <taxon>Papaveroideae</taxon>
        <taxon>Papaver</taxon>
    </lineage>
</organism>
<dbReference type="Pfam" id="PF00139">
    <property type="entry name" value="Lectin_legB"/>
    <property type="match status" value="1"/>
</dbReference>
<evidence type="ECO:0000256" key="21">
    <source>
        <dbReference type="SAM" id="MobiDB-lite"/>
    </source>
</evidence>
<evidence type="ECO:0000256" key="14">
    <source>
        <dbReference type="ARBA" id="ARBA00022989"/>
    </source>
</evidence>
<evidence type="ECO:0000256" key="13">
    <source>
        <dbReference type="ARBA" id="ARBA00022840"/>
    </source>
</evidence>
<sequence length="710" mass="78400">MEKHKPLFRILIWVLLLIFTNPVLSTEIDEFIYNGFTGGRNNINNNNISLDGIAEIEKDNGILRLTNHTSRLYGHAFYPSPLTFIQNGKVVSFSTCFAFASVPEYQRLGGHGLAFVISPTRDLTGAHPSQYLGLLNASDDKSVENHLVAVEFDTVQDFEFHDIDDNHIGIDINSLTSNASVSAAYWSDDHRGGGGGGGGTKTNLTLKNGNTIKAWIDYDSGSNVLSVTVSPFNKKPPKAILSYKVDLSLVLKDSMYVGFSASTGLLASSHYVFGWSFKVNGVAEDLNLAKLPSLPKPVKDRTALIAGVTTSLVFVFLIGVIVLAVWGYKKFKNRDVVEDWEIDIGPHRYSYSELKLATNGFTDKDLLGFGGFGKVYKGVLPKSKTEVAVKRISNESKQGLREFVSEIASIGRLRHRNLVQLQGWCRRRSDLLLVYDYMPNGSLDKYLFDEPAMILSWEQRYNVIKGVASGLLYLHEEWEQVVIHRDIKASNVLLDNEMNGRLGDFGLARLCEHGSNPDTTRVVGTLGYLAPELTRTGKGTPSSDVFAFGAFLLEIVCGRRPIEPKALPEELIIVDWVWEKWRDGLILDVVDSRLKGDFNEGEVVLVLKLGLMCSNSADTTRPSMRQVVRYLEGEAKAPESLSSPVEYESGKNPGFDDFLTSSTCSFNNGAAENGKTTTKVTTATDDVPLTSPVSILSGYKNGDDRWSVTQ</sequence>
<evidence type="ECO:0000256" key="4">
    <source>
        <dbReference type="ARBA" id="ARBA00012513"/>
    </source>
</evidence>
<evidence type="ECO:0000256" key="7">
    <source>
        <dbReference type="ARBA" id="ARBA00022679"/>
    </source>
</evidence>
<accession>A0AAD4TFQ3</accession>
<evidence type="ECO:0000256" key="23">
    <source>
        <dbReference type="SAM" id="SignalP"/>
    </source>
</evidence>
<evidence type="ECO:0000256" key="11">
    <source>
        <dbReference type="ARBA" id="ARBA00022741"/>
    </source>
</evidence>
<evidence type="ECO:0000256" key="22">
    <source>
        <dbReference type="SAM" id="Phobius"/>
    </source>
</evidence>
<keyword evidence="12" id="KW-0418">Kinase</keyword>
<dbReference type="InterPro" id="IPR001220">
    <property type="entry name" value="Legume_lectin_dom"/>
</dbReference>
<keyword evidence="17" id="KW-0325">Glycoprotein</keyword>
<dbReference type="SUPFAM" id="SSF49899">
    <property type="entry name" value="Concanavalin A-like lectins/glucanases"/>
    <property type="match status" value="1"/>
</dbReference>
<evidence type="ECO:0000256" key="18">
    <source>
        <dbReference type="ARBA" id="ARBA00047899"/>
    </source>
</evidence>
<feature type="domain" description="Protein kinase" evidence="24">
    <location>
        <begin position="361"/>
        <end position="631"/>
    </location>
</feature>
<dbReference type="EC" id="2.7.11.1" evidence="4"/>
<name>A0AAD4TFQ3_9MAGN</name>
<keyword evidence="26" id="KW-1185">Reference proteome</keyword>
<keyword evidence="11 20" id="KW-0547">Nucleotide-binding</keyword>
<feature type="signal peptide" evidence="23">
    <location>
        <begin position="1"/>
        <end position="25"/>
    </location>
</feature>
<evidence type="ECO:0000256" key="15">
    <source>
        <dbReference type="ARBA" id="ARBA00023136"/>
    </source>
</evidence>
<keyword evidence="8 22" id="KW-0812">Transmembrane</keyword>
<dbReference type="InterPro" id="IPR011009">
    <property type="entry name" value="Kinase-like_dom_sf"/>
</dbReference>
<evidence type="ECO:0000256" key="1">
    <source>
        <dbReference type="ARBA" id="ARBA00004251"/>
    </source>
</evidence>
<evidence type="ECO:0000256" key="2">
    <source>
        <dbReference type="ARBA" id="ARBA00008536"/>
    </source>
</evidence>
<dbReference type="PROSITE" id="PS00107">
    <property type="entry name" value="PROTEIN_KINASE_ATP"/>
    <property type="match status" value="1"/>
</dbReference>
<gene>
    <name evidence="25" type="ORF">MKW98_019748</name>
</gene>
<evidence type="ECO:0000313" key="25">
    <source>
        <dbReference type="EMBL" id="KAI3954617.1"/>
    </source>
</evidence>
<feature type="region of interest" description="Disordered" evidence="21">
    <location>
        <begin position="668"/>
        <end position="691"/>
    </location>
</feature>
<comment type="catalytic activity">
    <reaction evidence="18">
        <text>L-threonyl-[protein] + ATP = O-phospho-L-threonyl-[protein] + ADP + H(+)</text>
        <dbReference type="Rhea" id="RHEA:46608"/>
        <dbReference type="Rhea" id="RHEA-COMP:11060"/>
        <dbReference type="Rhea" id="RHEA-COMP:11605"/>
        <dbReference type="ChEBI" id="CHEBI:15378"/>
        <dbReference type="ChEBI" id="CHEBI:30013"/>
        <dbReference type="ChEBI" id="CHEBI:30616"/>
        <dbReference type="ChEBI" id="CHEBI:61977"/>
        <dbReference type="ChEBI" id="CHEBI:456216"/>
        <dbReference type="EC" id="2.7.11.1"/>
    </reaction>
</comment>
<dbReference type="InterPro" id="IPR019825">
    <property type="entry name" value="Lectin_legB_Mn/Ca_BS"/>
</dbReference>
<dbReference type="Pfam" id="PF00069">
    <property type="entry name" value="Pkinase"/>
    <property type="match status" value="1"/>
</dbReference>
<dbReference type="GO" id="GO:0005886">
    <property type="term" value="C:plasma membrane"/>
    <property type="evidence" value="ECO:0007669"/>
    <property type="project" value="UniProtKB-SubCell"/>
</dbReference>
<dbReference type="FunFam" id="1.10.510.10:FF:000108">
    <property type="entry name" value="L-type lectin-domain containing receptor kinase S.4"/>
    <property type="match status" value="1"/>
</dbReference>
<keyword evidence="16" id="KW-0675">Receptor</keyword>
<evidence type="ECO:0000313" key="26">
    <source>
        <dbReference type="Proteomes" id="UP001202328"/>
    </source>
</evidence>
<feature type="chain" id="PRO_5042185674" description="non-specific serine/threonine protein kinase" evidence="23">
    <location>
        <begin position="26"/>
        <end position="710"/>
    </location>
</feature>
<dbReference type="InterPro" id="IPR000719">
    <property type="entry name" value="Prot_kinase_dom"/>
</dbReference>
<evidence type="ECO:0000259" key="24">
    <source>
        <dbReference type="PROSITE" id="PS50011"/>
    </source>
</evidence>